<dbReference type="SMART" id="SM00345">
    <property type="entry name" value="HTH_GNTR"/>
    <property type="match status" value="1"/>
</dbReference>
<dbReference type="PANTHER" id="PTHR38445">
    <property type="entry name" value="HTH-TYPE TRANSCRIPTIONAL REPRESSOR YTRA"/>
    <property type="match status" value="1"/>
</dbReference>
<dbReference type="RefSeq" id="WP_058963507.1">
    <property type="nucleotide sequence ID" value="NZ_CABKVM010000014.1"/>
</dbReference>
<dbReference type="STRING" id="1650663.GCA_001486665_01038"/>
<dbReference type="PANTHER" id="PTHR38445:SF10">
    <property type="entry name" value="GNTR-FAMILY TRANSCRIPTIONAL REGULATOR"/>
    <property type="match status" value="1"/>
</dbReference>
<dbReference type="OrthoDB" id="162505at2"/>
<comment type="caution">
    <text evidence="5">The sequence shown here is derived from an EMBL/GenBank/DDBJ whole genome shotgun (WGS) entry which is preliminary data.</text>
</comment>
<evidence type="ECO:0000256" key="2">
    <source>
        <dbReference type="ARBA" id="ARBA00023125"/>
    </source>
</evidence>
<dbReference type="Pfam" id="PF00392">
    <property type="entry name" value="GntR"/>
    <property type="match status" value="1"/>
</dbReference>
<evidence type="ECO:0000259" key="4">
    <source>
        <dbReference type="PROSITE" id="PS50949"/>
    </source>
</evidence>
<protein>
    <submittedName>
        <fullName evidence="5">DNA-binding transcriptional regulator YhcF (GntR family)</fullName>
    </submittedName>
</protein>
<dbReference type="InterPro" id="IPR036390">
    <property type="entry name" value="WH_DNA-bd_sf"/>
</dbReference>
<reference evidence="5 6" key="1">
    <citation type="submission" date="2019-03" db="EMBL/GenBank/DDBJ databases">
        <title>Genomic Encyclopedia of Type Strains, Phase IV (KMG-IV): sequencing the most valuable type-strain genomes for metagenomic binning, comparative biology and taxonomic classification.</title>
        <authorList>
            <person name="Goeker M."/>
        </authorList>
    </citation>
    <scope>NUCLEOTIDE SEQUENCE [LARGE SCALE GENOMIC DNA]</scope>
    <source>
        <strain evidence="5 6">DSM 100451</strain>
    </source>
</reference>
<organism evidence="5 6">
    <name type="scientific">Allofournierella massiliensis</name>
    <dbReference type="NCBI Taxonomy" id="1650663"/>
    <lineage>
        <taxon>Bacteria</taxon>
        <taxon>Bacillati</taxon>
        <taxon>Bacillota</taxon>
        <taxon>Clostridia</taxon>
        <taxon>Eubacteriales</taxon>
        <taxon>Oscillospiraceae</taxon>
        <taxon>Allofournierella</taxon>
    </lineage>
</organism>
<dbReference type="GO" id="GO:0003700">
    <property type="term" value="F:DNA-binding transcription factor activity"/>
    <property type="evidence" value="ECO:0007669"/>
    <property type="project" value="InterPro"/>
</dbReference>
<name>A0A4R1QSR7_9FIRM</name>
<dbReference type="GeneID" id="97381035"/>
<feature type="domain" description="HTH gntR-type" evidence="4">
    <location>
        <begin position="9"/>
        <end position="77"/>
    </location>
</feature>
<keyword evidence="1" id="KW-0805">Transcription regulation</keyword>
<dbReference type="CDD" id="cd07377">
    <property type="entry name" value="WHTH_GntR"/>
    <property type="match status" value="1"/>
</dbReference>
<evidence type="ECO:0000313" key="6">
    <source>
        <dbReference type="Proteomes" id="UP000295184"/>
    </source>
</evidence>
<dbReference type="PROSITE" id="PS50949">
    <property type="entry name" value="HTH_GNTR"/>
    <property type="match status" value="1"/>
</dbReference>
<keyword evidence="2 5" id="KW-0238">DNA-binding</keyword>
<evidence type="ECO:0000313" key="5">
    <source>
        <dbReference type="EMBL" id="TCL56081.1"/>
    </source>
</evidence>
<dbReference type="Proteomes" id="UP000295184">
    <property type="component" value="Unassembled WGS sequence"/>
</dbReference>
<dbReference type="SUPFAM" id="SSF46785">
    <property type="entry name" value="Winged helix' DNA-binding domain"/>
    <property type="match status" value="1"/>
</dbReference>
<dbReference type="InterPro" id="IPR036388">
    <property type="entry name" value="WH-like_DNA-bd_sf"/>
</dbReference>
<dbReference type="AlphaFoldDB" id="A0A4R1QSR7"/>
<dbReference type="EMBL" id="SLUM01000014">
    <property type="protein sequence ID" value="TCL56081.1"/>
    <property type="molecule type" value="Genomic_DNA"/>
</dbReference>
<dbReference type="GO" id="GO:0003677">
    <property type="term" value="F:DNA binding"/>
    <property type="evidence" value="ECO:0007669"/>
    <property type="project" value="UniProtKB-KW"/>
</dbReference>
<gene>
    <name evidence="5" type="ORF">EDD77_11435</name>
</gene>
<dbReference type="InterPro" id="IPR000524">
    <property type="entry name" value="Tscrpt_reg_HTH_GntR"/>
</dbReference>
<sequence>MNGTLNDQSSIYLQIAKMLEDSILRGIYQEGEQVPSTNELARQYSINPATAAKGINLLVDDGVLYKKRGIGMFVADGAVALVQKKRRAAFYQQYVTALAREAKSLGLGEEELAGMIRRAYSEAQ</sequence>
<dbReference type="Gene3D" id="1.10.10.10">
    <property type="entry name" value="Winged helix-like DNA-binding domain superfamily/Winged helix DNA-binding domain"/>
    <property type="match status" value="1"/>
</dbReference>
<proteinExistence type="predicted"/>
<evidence type="ECO:0000256" key="3">
    <source>
        <dbReference type="ARBA" id="ARBA00023163"/>
    </source>
</evidence>
<evidence type="ECO:0000256" key="1">
    <source>
        <dbReference type="ARBA" id="ARBA00023015"/>
    </source>
</evidence>
<keyword evidence="3" id="KW-0804">Transcription</keyword>
<accession>A0A4R1QSR7</accession>